<evidence type="ECO:0000313" key="2">
    <source>
        <dbReference type="Proteomes" id="UP000198534"/>
    </source>
</evidence>
<evidence type="ECO:0000313" key="1">
    <source>
        <dbReference type="EMBL" id="SDW81218.1"/>
    </source>
</evidence>
<sequence>MKKSIIVIAMFSILTLGILIGNKTISNHYAGTVIDNPSGTERPGPS</sequence>
<organism evidence="1 2">
    <name type="scientific">Marininema mesophilum</name>
    <dbReference type="NCBI Taxonomy" id="1048340"/>
    <lineage>
        <taxon>Bacteria</taxon>
        <taxon>Bacillati</taxon>
        <taxon>Bacillota</taxon>
        <taxon>Bacilli</taxon>
        <taxon>Bacillales</taxon>
        <taxon>Thermoactinomycetaceae</taxon>
        <taxon>Marininema</taxon>
    </lineage>
</organism>
<gene>
    <name evidence="1" type="ORF">SAMN05444487_106165</name>
</gene>
<dbReference type="AlphaFoldDB" id="A0A1H2WL37"/>
<dbReference type="RefSeq" id="WP_177167950.1">
    <property type="nucleotide sequence ID" value="NZ_FNNQ01000006.1"/>
</dbReference>
<dbReference type="EMBL" id="FNNQ01000006">
    <property type="protein sequence ID" value="SDW81218.1"/>
    <property type="molecule type" value="Genomic_DNA"/>
</dbReference>
<dbReference type="STRING" id="1048340.SAMN05444487_106165"/>
<accession>A0A1H2WL37</accession>
<protein>
    <submittedName>
        <fullName evidence="1">Uncharacterized protein</fullName>
    </submittedName>
</protein>
<reference evidence="1 2" key="1">
    <citation type="submission" date="2016-10" db="EMBL/GenBank/DDBJ databases">
        <authorList>
            <person name="de Groot N.N."/>
        </authorList>
    </citation>
    <scope>NUCLEOTIDE SEQUENCE [LARGE SCALE GENOMIC DNA]</scope>
    <source>
        <strain evidence="1 2">DSM 45610</strain>
    </source>
</reference>
<keyword evidence="2" id="KW-1185">Reference proteome</keyword>
<name>A0A1H2WL37_9BACL</name>
<proteinExistence type="predicted"/>
<dbReference type="Proteomes" id="UP000198534">
    <property type="component" value="Unassembled WGS sequence"/>
</dbReference>